<dbReference type="AlphaFoldDB" id="A0A0A9HCN2"/>
<name>A0A0A9HCN2_ARUDO</name>
<reference evidence="2" key="2">
    <citation type="journal article" date="2015" name="Data Brief">
        <title>Shoot transcriptome of the giant reed, Arundo donax.</title>
        <authorList>
            <person name="Barrero R.A."/>
            <person name="Guerrero F.D."/>
            <person name="Moolhuijzen P."/>
            <person name="Goolsby J.A."/>
            <person name="Tidwell J."/>
            <person name="Bellgard S.E."/>
            <person name="Bellgard M.I."/>
        </authorList>
    </citation>
    <scope>NUCLEOTIDE SEQUENCE</scope>
    <source>
        <tissue evidence="2">Shoot tissue taken approximately 20 cm above the soil surface</tissue>
    </source>
</reference>
<reference evidence="2" key="1">
    <citation type="submission" date="2014-09" db="EMBL/GenBank/DDBJ databases">
        <authorList>
            <person name="Magalhaes I.L.F."/>
            <person name="Oliveira U."/>
            <person name="Santos F.R."/>
            <person name="Vidigal T.H.D.A."/>
            <person name="Brescovit A.D."/>
            <person name="Santos A.J."/>
        </authorList>
    </citation>
    <scope>NUCLEOTIDE SEQUENCE</scope>
    <source>
        <tissue evidence="2">Shoot tissue taken approximately 20 cm above the soil surface</tissue>
    </source>
</reference>
<keyword evidence="1" id="KW-0732">Signal</keyword>
<dbReference type="EMBL" id="GBRH01162941">
    <property type="protein sequence ID" value="JAE34955.1"/>
    <property type="molecule type" value="Transcribed_RNA"/>
</dbReference>
<feature type="chain" id="PRO_5005421913" description="Secreted protein" evidence="1">
    <location>
        <begin position="30"/>
        <end position="85"/>
    </location>
</feature>
<sequence>MYHYLGILHSVRSVCMWVLLACYSGPSNRIDVTRGMGYHLCAFVAMGRSVTKFVSNRYPSVKLVSIYCHHWCRDGAIHLLPLFKI</sequence>
<organism evidence="2">
    <name type="scientific">Arundo donax</name>
    <name type="common">Giant reed</name>
    <name type="synonym">Donax arundinaceus</name>
    <dbReference type="NCBI Taxonomy" id="35708"/>
    <lineage>
        <taxon>Eukaryota</taxon>
        <taxon>Viridiplantae</taxon>
        <taxon>Streptophyta</taxon>
        <taxon>Embryophyta</taxon>
        <taxon>Tracheophyta</taxon>
        <taxon>Spermatophyta</taxon>
        <taxon>Magnoliopsida</taxon>
        <taxon>Liliopsida</taxon>
        <taxon>Poales</taxon>
        <taxon>Poaceae</taxon>
        <taxon>PACMAD clade</taxon>
        <taxon>Arundinoideae</taxon>
        <taxon>Arundineae</taxon>
        <taxon>Arundo</taxon>
    </lineage>
</organism>
<protein>
    <recommendedName>
        <fullName evidence="3">Secreted protein</fullName>
    </recommendedName>
</protein>
<accession>A0A0A9HCN2</accession>
<evidence type="ECO:0000313" key="2">
    <source>
        <dbReference type="EMBL" id="JAE34955.1"/>
    </source>
</evidence>
<evidence type="ECO:0000256" key="1">
    <source>
        <dbReference type="SAM" id="SignalP"/>
    </source>
</evidence>
<feature type="signal peptide" evidence="1">
    <location>
        <begin position="1"/>
        <end position="29"/>
    </location>
</feature>
<proteinExistence type="predicted"/>
<evidence type="ECO:0008006" key="3">
    <source>
        <dbReference type="Google" id="ProtNLM"/>
    </source>
</evidence>